<dbReference type="GO" id="GO:0070043">
    <property type="term" value="F:rRNA (guanine-N7-)-methyltransferase activity"/>
    <property type="evidence" value="ECO:0007669"/>
    <property type="project" value="UniProtKB-UniRule"/>
</dbReference>
<dbReference type="Pfam" id="PF02527">
    <property type="entry name" value="GidB"/>
    <property type="match status" value="1"/>
</dbReference>
<dbReference type="PANTHER" id="PTHR31760">
    <property type="entry name" value="S-ADENOSYL-L-METHIONINE-DEPENDENT METHYLTRANSFERASES SUPERFAMILY PROTEIN"/>
    <property type="match status" value="1"/>
</dbReference>
<dbReference type="PIRSF" id="PIRSF003078">
    <property type="entry name" value="GidB"/>
    <property type="match status" value="1"/>
</dbReference>
<protein>
    <recommendedName>
        <fullName evidence="6">Ribosomal RNA small subunit methyltransferase G</fullName>
        <ecNumber evidence="6">2.1.1.-</ecNumber>
    </recommendedName>
    <alternativeName>
        <fullName evidence="6">16S rRNA 7-methylguanosine methyltransferase</fullName>
        <shortName evidence="6">16S rRNA m7G methyltransferase</shortName>
    </alternativeName>
</protein>
<comment type="caution">
    <text evidence="7">The sequence shown here is derived from an EMBL/GenBank/DDBJ whole genome shotgun (WGS) entry which is preliminary data.</text>
</comment>
<comment type="function">
    <text evidence="6">Specifically methylates the N7 position of a guanine in 16S rRNA.</text>
</comment>
<dbReference type="HAMAP" id="MF_00074">
    <property type="entry name" value="16SrRNA_methyltr_G"/>
    <property type="match status" value="1"/>
</dbReference>
<organism evidence="7 8">
    <name type="scientific">Deferribacter autotrophicus</name>
    <dbReference type="NCBI Taxonomy" id="500465"/>
    <lineage>
        <taxon>Bacteria</taxon>
        <taxon>Pseudomonadati</taxon>
        <taxon>Deferribacterota</taxon>
        <taxon>Deferribacteres</taxon>
        <taxon>Deferribacterales</taxon>
        <taxon>Deferribacteraceae</taxon>
        <taxon>Deferribacter</taxon>
    </lineage>
</organism>
<feature type="binding site" evidence="6">
    <location>
        <position position="135"/>
    </location>
    <ligand>
        <name>S-adenosyl-L-methionine</name>
        <dbReference type="ChEBI" id="CHEBI:59789"/>
    </ligand>
</feature>
<sequence length="212" mass="25202">MKSGKEIFKSYFDNENLLELLDYFYEIHKNAPINLTAIKDYDDFYIKHYLDSLYIFKIYNLNFQLLIDIGSGGGFPGIPIALLYPDRNIILVESIKKKADFLRVATKELGLKNVEVINDRCENMRNIYPDFITARGVATVDKLFKWTRNVSRETKCFLFYKGEKVDEEIKNVQKFINKNDMRVEYVRMEEPFKRTYTIIYRNDYSLCPRKTD</sequence>
<dbReference type="NCBIfam" id="TIGR00138">
    <property type="entry name" value="rsmG_gidB"/>
    <property type="match status" value="1"/>
</dbReference>
<evidence type="ECO:0000256" key="2">
    <source>
        <dbReference type="ARBA" id="ARBA00022552"/>
    </source>
</evidence>
<keyword evidence="5 6" id="KW-0949">S-adenosyl-L-methionine</keyword>
<dbReference type="Gene3D" id="3.40.50.150">
    <property type="entry name" value="Vaccinia Virus protein VP39"/>
    <property type="match status" value="1"/>
</dbReference>
<dbReference type="EMBL" id="VFJB01000003">
    <property type="protein sequence ID" value="KAA0258846.1"/>
    <property type="molecule type" value="Genomic_DNA"/>
</dbReference>
<feature type="binding site" evidence="6">
    <location>
        <begin position="121"/>
        <end position="122"/>
    </location>
    <ligand>
        <name>S-adenosyl-L-methionine</name>
        <dbReference type="ChEBI" id="CHEBI:59789"/>
    </ligand>
</feature>
<reference evidence="7 8" key="1">
    <citation type="submission" date="2019-06" db="EMBL/GenBank/DDBJ databases">
        <title>Genomic insights into carbon and energy metabolism of Deferribacter autotrophicus revealed new metabolic traits in the phylum Deferribacteres.</title>
        <authorList>
            <person name="Slobodkin A.I."/>
            <person name="Slobodkina G.B."/>
            <person name="Allioux M."/>
            <person name="Alain K."/>
            <person name="Jebbar M."/>
            <person name="Shadrin V."/>
            <person name="Kublanov I.V."/>
            <person name="Toshchakov S.V."/>
            <person name="Bonch-Osmolovskaya E.A."/>
        </authorList>
    </citation>
    <scope>NUCLEOTIDE SEQUENCE [LARGE SCALE GENOMIC DNA]</scope>
    <source>
        <strain evidence="7 8">SL50</strain>
    </source>
</reference>
<dbReference type="AlphaFoldDB" id="A0A5A8F480"/>
<dbReference type="OrthoDB" id="9808773at2"/>
<dbReference type="InterPro" id="IPR003682">
    <property type="entry name" value="rRNA_ssu_MeTfrase_G"/>
</dbReference>
<evidence type="ECO:0000256" key="6">
    <source>
        <dbReference type="HAMAP-Rule" id="MF_00074"/>
    </source>
</evidence>
<name>A0A5A8F480_9BACT</name>
<comment type="caution">
    <text evidence="6">Lacks conserved residue(s) required for the propagation of feature annotation.</text>
</comment>
<proteinExistence type="inferred from homology"/>
<evidence type="ECO:0000256" key="3">
    <source>
        <dbReference type="ARBA" id="ARBA00022603"/>
    </source>
</evidence>
<dbReference type="PANTHER" id="PTHR31760:SF0">
    <property type="entry name" value="S-ADENOSYL-L-METHIONINE-DEPENDENT METHYLTRANSFERASES SUPERFAMILY PROTEIN"/>
    <property type="match status" value="1"/>
</dbReference>
<keyword evidence="2 6" id="KW-0698">rRNA processing</keyword>
<dbReference type="SUPFAM" id="SSF53335">
    <property type="entry name" value="S-adenosyl-L-methionine-dependent methyltransferases"/>
    <property type="match status" value="1"/>
</dbReference>
<comment type="similarity">
    <text evidence="6">Belongs to the methyltransferase superfamily. RNA methyltransferase RsmG family.</text>
</comment>
<gene>
    <name evidence="6 7" type="primary">rsmG</name>
    <name evidence="7" type="ORF">FHQ18_02560</name>
</gene>
<feature type="binding site" evidence="6">
    <location>
        <position position="70"/>
    </location>
    <ligand>
        <name>S-adenosyl-L-methionine</name>
        <dbReference type="ChEBI" id="CHEBI:59789"/>
    </ligand>
</feature>
<comment type="subcellular location">
    <subcellularLocation>
        <location evidence="6">Cytoplasm</location>
    </subcellularLocation>
</comment>
<evidence type="ECO:0000313" key="7">
    <source>
        <dbReference type="EMBL" id="KAA0258846.1"/>
    </source>
</evidence>
<keyword evidence="4 6" id="KW-0808">Transferase</keyword>
<keyword evidence="3 6" id="KW-0489">Methyltransferase</keyword>
<dbReference type="GO" id="GO:0005829">
    <property type="term" value="C:cytosol"/>
    <property type="evidence" value="ECO:0007669"/>
    <property type="project" value="TreeGrafter"/>
</dbReference>
<feature type="binding site" evidence="6">
    <location>
        <position position="75"/>
    </location>
    <ligand>
        <name>S-adenosyl-L-methionine</name>
        <dbReference type="ChEBI" id="CHEBI:59789"/>
    </ligand>
</feature>
<keyword evidence="8" id="KW-1185">Reference proteome</keyword>
<dbReference type="RefSeq" id="WP_149265605.1">
    <property type="nucleotide sequence ID" value="NZ_VFJB01000003.1"/>
</dbReference>
<evidence type="ECO:0000256" key="1">
    <source>
        <dbReference type="ARBA" id="ARBA00022490"/>
    </source>
</evidence>
<evidence type="ECO:0000256" key="4">
    <source>
        <dbReference type="ARBA" id="ARBA00022679"/>
    </source>
</evidence>
<evidence type="ECO:0000313" key="8">
    <source>
        <dbReference type="Proteomes" id="UP000322876"/>
    </source>
</evidence>
<evidence type="ECO:0000256" key="5">
    <source>
        <dbReference type="ARBA" id="ARBA00022691"/>
    </source>
</evidence>
<accession>A0A5A8F480</accession>
<keyword evidence="1 6" id="KW-0963">Cytoplasm</keyword>
<dbReference type="EC" id="2.1.1.-" evidence="6"/>
<dbReference type="InterPro" id="IPR029063">
    <property type="entry name" value="SAM-dependent_MTases_sf"/>
</dbReference>
<dbReference type="Proteomes" id="UP000322876">
    <property type="component" value="Unassembled WGS sequence"/>
</dbReference>